<gene>
    <name evidence="3" type="ORF">GPM918_LOCUS10869</name>
    <name evidence="4" type="ORF">SRO942_LOCUS10870</name>
</gene>
<dbReference type="InterPro" id="IPR001810">
    <property type="entry name" value="F-box_dom"/>
</dbReference>
<dbReference type="EMBL" id="CAJOBC010002187">
    <property type="protein sequence ID" value="CAF3720300.1"/>
    <property type="molecule type" value="Genomic_DNA"/>
</dbReference>
<dbReference type="SMART" id="SM00256">
    <property type="entry name" value="FBOX"/>
    <property type="match status" value="1"/>
</dbReference>
<dbReference type="SUPFAM" id="SSF81383">
    <property type="entry name" value="F-box domain"/>
    <property type="match status" value="1"/>
</dbReference>
<dbReference type="PROSITE" id="PS50181">
    <property type="entry name" value="FBOX"/>
    <property type="match status" value="1"/>
</dbReference>
<evidence type="ECO:0000313" key="3">
    <source>
        <dbReference type="EMBL" id="CAF0944027.1"/>
    </source>
</evidence>
<name>A0A814CSA3_9BILA</name>
<dbReference type="InterPro" id="IPR032675">
    <property type="entry name" value="LRR_dom_sf"/>
</dbReference>
<dbReference type="PANTHER" id="PTHR46731:SF1">
    <property type="entry name" value="F-BOX ONLY PROTEIN 15"/>
    <property type="match status" value="1"/>
</dbReference>
<dbReference type="EMBL" id="CAJNOQ010002187">
    <property type="protein sequence ID" value="CAF0944027.1"/>
    <property type="molecule type" value="Genomic_DNA"/>
</dbReference>
<reference evidence="3" key="1">
    <citation type="submission" date="2021-02" db="EMBL/GenBank/DDBJ databases">
        <authorList>
            <person name="Nowell W R."/>
        </authorList>
    </citation>
    <scope>NUCLEOTIDE SEQUENCE</scope>
</reference>
<dbReference type="Proteomes" id="UP000681722">
    <property type="component" value="Unassembled WGS sequence"/>
</dbReference>
<protein>
    <recommendedName>
        <fullName evidence="2">F-box domain-containing protein</fullName>
    </recommendedName>
</protein>
<feature type="region of interest" description="Disordered" evidence="1">
    <location>
        <begin position="1"/>
        <end position="38"/>
    </location>
</feature>
<accession>A0A814CSA3</accession>
<dbReference type="Gene3D" id="3.80.10.10">
    <property type="entry name" value="Ribonuclease Inhibitor"/>
    <property type="match status" value="1"/>
</dbReference>
<dbReference type="AlphaFoldDB" id="A0A814CSA3"/>
<sequence length="495" mass="57784">MLTTPTIYRKNSHSASNSISSSTSTLNKTSSSKVKFPLPNATKPRYRVIQSKHIHDLPDDILLSIFRYISPIDLLNISIVCRRWHAVSQDESLWCRLVHSFGLHQKTSTIKTNSSKEIILRYLHDHIDRELNKLFDVKLDPLSSYTGIPDLKRTLEKSLMYFIIALLDEKKNLLFSYRNDDVKYFETCATIRWYNSSEWLTNLSIVKYIRLYAVAEVNMDTRPHRLRRQAPSTVANKDQTYLAKITQQPYRHVQKVRSLLDEYEFKWSSIIKNTKTNENSQSLIRVNTFESDVLIGIYNQDQTFCFLAWNFVYLKFHKQFFNGLNKTQLSSSVTLSQFFTSIAFDQAEVSVFICFRNMRTIFFRHRFRNSKLHSSTKSIEIISVQMTHDIGPQIEILPKFNWKTMLFNGTLDDMFILDIVILNDLKNVAYVATIPAKIQQNLSQEFILSSNAWTINAQTEQIKIEGNIIKLSDEYAALGNENEHSLHLQNLWCHF</sequence>
<comment type="caution">
    <text evidence="3">The sequence shown here is derived from an EMBL/GenBank/DDBJ whole genome shotgun (WGS) entry which is preliminary data.</text>
</comment>
<proteinExistence type="predicted"/>
<keyword evidence="5" id="KW-1185">Reference proteome</keyword>
<evidence type="ECO:0000256" key="1">
    <source>
        <dbReference type="SAM" id="MobiDB-lite"/>
    </source>
</evidence>
<evidence type="ECO:0000259" key="2">
    <source>
        <dbReference type="PROSITE" id="PS50181"/>
    </source>
</evidence>
<organism evidence="3 5">
    <name type="scientific">Didymodactylos carnosus</name>
    <dbReference type="NCBI Taxonomy" id="1234261"/>
    <lineage>
        <taxon>Eukaryota</taxon>
        <taxon>Metazoa</taxon>
        <taxon>Spiralia</taxon>
        <taxon>Gnathifera</taxon>
        <taxon>Rotifera</taxon>
        <taxon>Eurotatoria</taxon>
        <taxon>Bdelloidea</taxon>
        <taxon>Philodinida</taxon>
        <taxon>Philodinidae</taxon>
        <taxon>Didymodactylos</taxon>
    </lineage>
</organism>
<evidence type="ECO:0000313" key="4">
    <source>
        <dbReference type="EMBL" id="CAF3720300.1"/>
    </source>
</evidence>
<dbReference type="GO" id="GO:0019005">
    <property type="term" value="C:SCF ubiquitin ligase complex"/>
    <property type="evidence" value="ECO:0007669"/>
    <property type="project" value="TreeGrafter"/>
</dbReference>
<dbReference type="OrthoDB" id="3219396at2759"/>
<dbReference type="Pfam" id="PF12937">
    <property type="entry name" value="F-box-like"/>
    <property type="match status" value="1"/>
</dbReference>
<feature type="compositionally biased region" description="Low complexity" evidence="1">
    <location>
        <begin position="13"/>
        <end position="33"/>
    </location>
</feature>
<evidence type="ECO:0000313" key="5">
    <source>
        <dbReference type="Proteomes" id="UP000663829"/>
    </source>
</evidence>
<dbReference type="Proteomes" id="UP000663829">
    <property type="component" value="Unassembled WGS sequence"/>
</dbReference>
<dbReference type="InterPro" id="IPR036047">
    <property type="entry name" value="F-box-like_dom_sf"/>
</dbReference>
<feature type="domain" description="F-box" evidence="2">
    <location>
        <begin position="51"/>
        <end position="97"/>
    </location>
</feature>
<dbReference type="PANTHER" id="PTHR46731">
    <property type="entry name" value="F-BOX ONLY PROTEIN 15"/>
    <property type="match status" value="1"/>
</dbReference>